<gene>
    <name evidence="1" type="ORF">U0070_009591</name>
</gene>
<evidence type="ECO:0000313" key="1">
    <source>
        <dbReference type="EMBL" id="KAK7818203.1"/>
    </source>
</evidence>
<name>A0AAW0IVF3_MYOGA</name>
<protein>
    <submittedName>
        <fullName evidence="1">Uncharacterized protein</fullName>
    </submittedName>
</protein>
<organism evidence="1 2">
    <name type="scientific">Myodes glareolus</name>
    <name type="common">Bank vole</name>
    <name type="synonym">Clethrionomys glareolus</name>
    <dbReference type="NCBI Taxonomy" id="447135"/>
    <lineage>
        <taxon>Eukaryota</taxon>
        <taxon>Metazoa</taxon>
        <taxon>Chordata</taxon>
        <taxon>Craniata</taxon>
        <taxon>Vertebrata</taxon>
        <taxon>Euteleostomi</taxon>
        <taxon>Mammalia</taxon>
        <taxon>Eutheria</taxon>
        <taxon>Euarchontoglires</taxon>
        <taxon>Glires</taxon>
        <taxon>Rodentia</taxon>
        <taxon>Myomorpha</taxon>
        <taxon>Muroidea</taxon>
        <taxon>Cricetidae</taxon>
        <taxon>Arvicolinae</taxon>
        <taxon>Myodes</taxon>
    </lineage>
</organism>
<reference evidence="1 2" key="1">
    <citation type="journal article" date="2023" name="bioRxiv">
        <title>Conserved and derived expression patterns and positive selection on dental genes reveal complex evolutionary context of ever-growing rodent molars.</title>
        <authorList>
            <person name="Calamari Z.T."/>
            <person name="Song A."/>
            <person name="Cohen E."/>
            <person name="Akter M."/>
            <person name="Roy R.D."/>
            <person name="Hallikas O."/>
            <person name="Christensen M.M."/>
            <person name="Li P."/>
            <person name="Marangoni P."/>
            <person name="Jernvall J."/>
            <person name="Klein O.D."/>
        </authorList>
    </citation>
    <scope>NUCLEOTIDE SEQUENCE [LARGE SCALE GENOMIC DNA]</scope>
    <source>
        <strain evidence="1">V071</strain>
    </source>
</reference>
<evidence type="ECO:0000313" key="2">
    <source>
        <dbReference type="Proteomes" id="UP001488838"/>
    </source>
</evidence>
<dbReference type="Proteomes" id="UP001488838">
    <property type="component" value="Unassembled WGS sequence"/>
</dbReference>
<dbReference type="EMBL" id="JBBHLL010000089">
    <property type="protein sequence ID" value="KAK7818203.1"/>
    <property type="molecule type" value="Genomic_DNA"/>
</dbReference>
<sequence length="47" mass="5592">MTPNFQMLSWCPQALRVLPFHRTQKKLVCENIPFTCFREESILTKAH</sequence>
<feature type="non-terminal residue" evidence="1">
    <location>
        <position position="47"/>
    </location>
</feature>
<accession>A0AAW0IVF3</accession>
<proteinExistence type="predicted"/>
<keyword evidence="2" id="KW-1185">Reference proteome</keyword>
<comment type="caution">
    <text evidence="1">The sequence shown here is derived from an EMBL/GenBank/DDBJ whole genome shotgun (WGS) entry which is preliminary data.</text>
</comment>
<dbReference type="AlphaFoldDB" id="A0AAW0IVF3"/>